<protein>
    <recommendedName>
        <fullName evidence="3">Gnk2-homologous domain-containing protein</fullName>
    </recommendedName>
</protein>
<organism evidence="4 5">
    <name type="scientific">Tagetes erecta</name>
    <name type="common">African marigold</name>
    <dbReference type="NCBI Taxonomy" id="13708"/>
    <lineage>
        <taxon>Eukaryota</taxon>
        <taxon>Viridiplantae</taxon>
        <taxon>Streptophyta</taxon>
        <taxon>Embryophyta</taxon>
        <taxon>Tracheophyta</taxon>
        <taxon>Spermatophyta</taxon>
        <taxon>Magnoliopsida</taxon>
        <taxon>eudicotyledons</taxon>
        <taxon>Gunneridae</taxon>
        <taxon>Pentapetalae</taxon>
        <taxon>asterids</taxon>
        <taxon>campanulids</taxon>
        <taxon>Asterales</taxon>
        <taxon>Asteraceae</taxon>
        <taxon>Asteroideae</taxon>
        <taxon>Heliantheae alliance</taxon>
        <taxon>Tageteae</taxon>
        <taxon>Tagetes</taxon>
    </lineage>
</organism>
<evidence type="ECO:0000313" key="4">
    <source>
        <dbReference type="EMBL" id="KAK1411403.1"/>
    </source>
</evidence>
<dbReference type="Gene3D" id="3.30.430.20">
    <property type="entry name" value="Gnk2 domain, C-X8-C-X2-C motif"/>
    <property type="match status" value="1"/>
</dbReference>
<reference evidence="4" key="1">
    <citation type="journal article" date="2023" name="bioRxiv">
        <title>Improved chromosome-level genome assembly for marigold (Tagetes erecta).</title>
        <authorList>
            <person name="Jiang F."/>
            <person name="Yuan L."/>
            <person name="Wang S."/>
            <person name="Wang H."/>
            <person name="Xu D."/>
            <person name="Wang A."/>
            <person name="Fan W."/>
        </authorList>
    </citation>
    <scope>NUCLEOTIDE SEQUENCE</scope>
    <source>
        <strain evidence="4">WSJ</strain>
        <tissue evidence="4">Leaf</tissue>
    </source>
</reference>
<proteinExistence type="predicted"/>
<dbReference type="CDD" id="cd23509">
    <property type="entry name" value="Gnk2-like"/>
    <property type="match status" value="1"/>
</dbReference>
<comment type="caution">
    <text evidence="4">The sequence shown here is derived from an EMBL/GenBank/DDBJ whole genome shotgun (WGS) entry which is preliminary data.</text>
</comment>
<evidence type="ECO:0000256" key="1">
    <source>
        <dbReference type="ARBA" id="ARBA00022729"/>
    </source>
</evidence>
<accession>A0AAD8JWX3</accession>
<dbReference type="PANTHER" id="PTHR32099:SF51">
    <property type="entry name" value="CYSTEINE-RICH RECEPTOR-LIKE PROTEIN KINASE 25 ISOFORM X1"/>
    <property type="match status" value="1"/>
</dbReference>
<evidence type="ECO:0000256" key="2">
    <source>
        <dbReference type="ARBA" id="ARBA00022737"/>
    </source>
</evidence>
<keyword evidence="5" id="KW-1185">Reference proteome</keyword>
<keyword evidence="1" id="KW-0732">Signal</keyword>
<dbReference type="EMBL" id="JAUHHV010000010">
    <property type="protein sequence ID" value="KAK1411403.1"/>
    <property type="molecule type" value="Genomic_DNA"/>
</dbReference>
<dbReference type="PANTHER" id="PTHR32099">
    <property type="entry name" value="CYSTEINE-RICH REPEAT SECRETORY PROTEIN"/>
    <property type="match status" value="1"/>
</dbReference>
<dbReference type="PROSITE" id="PS51473">
    <property type="entry name" value="GNK2"/>
    <property type="match status" value="1"/>
</dbReference>
<dbReference type="InterPro" id="IPR038408">
    <property type="entry name" value="GNK2_sf"/>
</dbReference>
<dbReference type="AlphaFoldDB" id="A0AAD8JWX3"/>
<feature type="domain" description="Gnk2-homologous" evidence="3">
    <location>
        <begin position="6"/>
        <end position="114"/>
    </location>
</feature>
<name>A0AAD8JWX3_TARER</name>
<gene>
    <name evidence="4" type="ORF">QVD17_37951</name>
</gene>
<sequence>MSHLDSWTFGELSNTATVSNIGEFDNALNNLTIRLQAQAAAGDSFRKLAVGSVTYGPELFTIYGMMQCTPDLSKDQCSKCLYGTITELRDCCSGRVAARVFFPSCFARLVALVDTVYGKISHNQVAKDVRQSVSLIFKQNSFHNS</sequence>
<dbReference type="Proteomes" id="UP001229421">
    <property type="component" value="Unassembled WGS sequence"/>
</dbReference>
<keyword evidence="2" id="KW-0677">Repeat</keyword>
<evidence type="ECO:0000259" key="3">
    <source>
        <dbReference type="PROSITE" id="PS51473"/>
    </source>
</evidence>
<evidence type="ECO:0000313" key="5">
    <source>
        <dbReference type="Proteomes" id="UP001229421"/>
    </source>
</evidence>
<dbReference type="FunFam" id="3.30.430.20:FF:000002">
    <property type="entry name" value="Cysteine-rich receptor-like protein kinase 10"/>
    <property type="match status" value="1"/>
</dbReference>
<dbReference type="InterPro" id="IPR002902">
    <property type="entry name" value="GNK2"/>
</dbReference>
<dbReference type="Pfam" id="PF01657">
    <property type="entry name" value="Stress-antifung"/>
    <property type="match status" value="1"/>
</dbReference>